<name>A0ACA9LBC3_9GLOM</name>
<reference evidence="1" key="1">
    <citation type="submission" date="2021-06" db="EMBL/GenBank/DDBJ databases">
        <authorList>
            <person name="Kallberg Y."/>
            <person name="Tangrot J."/>
            <person name="Rosling A."/>
        </authorList>
    </citation>
    <scope>NUCLEOTIDE SEQUENCE</scope>
    <source>
        <strain evidence="1">AU212A</strain>
    </source>
</reference>
<dbReference type="Proteomes" id="UP000789860">
    <property type="component" value="Unassembled WGS sequence"/>
</dbReference>
<organism evidence="1 2">
    <name type="scientific">Scutellospora calospora</name>
    <dbReference type="NCBI Taxonomy" id="85575"/>
    <lineage>
        <taxon>Eukaryota</taxon>
        <taxon>Fungi</taxon>
        <taxon>Fungi incertae sedis</taxon>
        <taxon>Mucoromycota</taxon>
        <taxon>Glomeromycotina</taxon>
        <taxon>Glomeromycetes</taxon>
        <taxon>Diversisporales</taxon>
        <taxon>Gigasporaceae</taxon>
        <taxon>Scutellospora</taxon>
    </lineage>
</organism>
<protein>
    <submittedName>
        <fullName evidence="1">5632_t:CDS:1</fullName>
    </submittedName>
</protein>
<accession>A0ACA9LBC3</accession>
<dbReference type="EMBL" id="CAJVPM010005198">
    <property type="protein sequence ID" value="CAG8521345.1"/>
    <property type="molecule type" value="Genomic_DNA"/>
</dbReference>
<keyword evidence="2" id="KW-1185">Reference proteome</keyword>
<feature type="non-terminal residue" evidence="1">
    <location>
        <position position="1"/>
    </location>
</feature>
<sequence>LLGSSYDAATTSSQSSTRKVVRFSSYRLLDNYIIRLLSYQNNEKFKILLLRLTVSCEILDRQTLGRQILEKATNVKNEQLLGVMIITSEGRPYIWKAVDISSEGKSYVLVMEKINIMIDELKSMNIKVLAVVTDNSVELFLPSFLKDDINYQTSINSEHIGELDEIDSESEEFVNFTSNKNDEFQDSNSLEEFGQFLDDNEVLSSLIKDIVHLSLDPNSK</sequence>
<evidence type="ECO:0000313" key="1">
    <source>
        <dbReference type="EMBL" id="CAG8521345.1"/>
    </source>
</evidence>
<gene>
    <name evidence="1" type="ORF">SCALOS_LOCUS4082</name>
</gene>
<evidence type="ECO:0000313" key="2">
    <source>
        <dbReference type="Proteomes" id="UP000789860"/>
    </source>
</evidence>
<comment type="caution">
    <text evidence="1">The sequence shown here is derived from an EMBL/GenBank/DDBJ whole genome shotgun (WGS) entry which is preliminary data.</text>
</comment>
<proteinExistence type="predicted"/>